<organism evidence="5 6">
    <name type="scientific">Paenibacillus phyllosphaerae</name>
    <dbReference type="NCBI Taxonomy" id="274593"/>
    <lineage>
        <taxon>Bacteria</taxon>
        <taxon>Bacillati</taxon>
        <taxon>Bacillota</taxon>
        <taxon>Bacilli</taxon>
        <taxon>Bacillales</taxon>
        <taxon>Paenibacillaceae</taxon>
        <taxon>Paenibacillus</taxon>
    </lineage>
</organism>
<dbReference type="Proteomes" id="UP000570361">
    <property type="component" value="Unassembled WGS sequence"/>
</dbReference>
<evidence type="ECO:0000256" key="3">
    <source>
        <dbReference type="ARBA" id="ARBA00023315"/>
    </source>
</evidence>
<name>A0A7W5B2Z3_9BACL</name>
<comment type="catalytic activity">
    <reaction evidence="4">
        <text>a 2-deoxystreptamine antibiotic + acetyl-CoA = an N(3)-acetyl-2-deoxystreptamine antibiotic + CoA + H(+)</text>
        <dbReference type="Rhea" id="RHEA:12665"/>
        <dbReference type="ChEBI" id="CHEBI:15378"/>
        <dbReference type="ChEBI" id="CHEBI:57287"/>
        <dbReference type="ChEBI" id="CHEBI:57288"/>
        <dbReference type="ChEBI" id="CHEBI:57921"/>
        <dbReference type="ChEBI" id="CHEBI:77452"/>
        <dbReference type="EC" id="2.3.1.81"/>
    </reaction>
</comment>
<dbReference type="EC" id="2.3.1.-" evidence="4"/>
<keyword evidence="4" id="KW-0046">Antibiotic resistance</keyword>
<evidence type="ECO:0000256" key="2">
    <source>
        <dbReference type="ARBA" id="ARBA00022679"/>
    </source>
</evidence>
<dbReference type="InterPro" id="IPR003679">
    <property type="entry name" value="Amioglycoside_AcTrfase"/>
</dbReference>
<sequence>MTINTAAWPLSASAIADGLRAVGVEHGMTLIVHSSVKSLGHWIIGGPAAIVLALEEALGKEGTLVMPAQSGDLSEPSRWCNPPVPESWWQAIREEMPPFQADLTPTFGMGAVVECFRAQEGTYRSNHPQVSFCARGPKASSLTAHHELAYGLGEGSPLAKLYDSNAMVLLLGVGYDKNTSIHLAEYRANYGSKATIVNGAPVVEDGCRQWVTFDDVEISSDDFNQVGEAFEQATGLVKQGRIGEATVKLMPMRALVDYAVTWMEQHR</sequence>
<dbReference type="AlphaFoldDB" id="A0A7W5B2Z3"/>
<dbReference type="InterPro" id="IPR028345">
    <property type="entry name" value="Antibiotic_NAT-like"/>
</dbReference>
<reference evidence="5 6" key="1">
    <citation type="submission" date="2020-08" db="EMBL/GenBank/DDBJ databases">
        <title>Genomic Encyclopedia of Type Strains, Phase III (KMG-III): the genomes of soil and plant-associated and newly described type strains.</title>
        <authorList>
            <person name="Whitman W."/>
        </authorList>
    </citation>
    <scope>NUCLEOTIDE SEQUENCE [LARGE SCALE GENOMIC DNA]</scope>
    <source>
        <strain evidence="5 6">CECT 5862</strain>
    </source>
</reference>
<keyword evidence="3 4" id="KW-0012">Acyltransferase</keyword>
<dbReference type="RefSeq" id="WP_183603557.1">
    <property type="nucleotide sequence ID" value="NZ_JACHXK010000019.1"/>
</dbReference>
<accession>A0A7W5B2Z3</accession>
<evidence type="ECO:0000256" key="4">
    <source>
        <dbReference type="RuleBase" id="RU365031"/>
    </source>
</evidence>
<keyword evidence="6" id="KW-1185">Reference proteome</keyword>
<dbReference type="GO" id="GO:0046353">
    <property type="term" value="F:aminoglycoside 3-N-acetyltransferase activity"/>
    <property type="evidence" value="ECO:0007669"/>
    <property type="project" value="UniProtKB-EC"/>
</dbReference>
<proteinExistence type="inferred from homology"/>
<comment type="similarity">
    <text evidence="1 4">Belongs to the antibiotic N-acetyltransferase family.</text>
</comment>
<dbReference type="EMBL" id="JACHXK010000019">
    <property type="protein sequence ID" value="MBB3113479.1"/>
    <property type="molecule type" value="Genomic_DNA"/>
</dbReference>
<dbReference type="PANTHER" id="PTHR11104">
    <property type="entry name" value="AMINOGLYCOSIDE N3-ACETYLTRANSFERASE"/>
    <property type="match status" value="1"/>
</dbReference>
<keyword evidence="2 4" id="KW-0808">Transferase</keyword>
<gene>
    <name evidence="5" type="ORF">FHS18_005591</name>
</gene>
<dbReference type="Pfam" id="PF02522">
    <property type="entry name" value="Antibiotic_NAT"/>
    <property type="match status" value="1"/>
</dbReference>
<dbReference type="GO" id="GO:0046677">
    <property type="term" value="P:response to antibiotic"/>
    <property type="evidence" value="ECO:0007669"/>
    <property type="project" value="UniProtKB-KW"/>
</dbReference>
<dbReference type="PANTHER" id="PTHR11104:SF0">
    <property type="entry name" value="SPBETA PROPHAGE-DERIVED AMINOGLYCOSIDE N(3')-ACETYLTRANSFERASE-LIKE PROTEIN YOKD"/>
    <property type="match status" value="1"/>
</dbReference>
<evidence type="ECO:0000256" key="1">
    <source>
        <dbReference type="ARBA" id="ARBA00006383"/>
    </source>
</evidence>
<evidence type="ECO:0000313" key="6">
    <source>
        <dbReference type="Proteomes" id="UP000570361"/>
    </source>
</evidence>
<comment type="caution">
    <text evidence="5">The sequence shown here is derived from an EMBL/GenBank/DDBJ whole genome shotgun (WGS) entry which is preliminary data.</text>
</comment>
<protein>
    <recommendedName>
        <fullName evidence="4">Aminoglycoside N(3)-acetyltransferase</fullName>
        <ecNumber evidence="4">2.3.1.-</ecNumber>
    </recommendedName>
</protein>
<dbReference type="SUPFAM" id="SSF110710">
    <property type="entry name" value="TTHA0583/YokD-like"/>
    <property type="match status" value="1"/>
</dbReference>
<evidence type="ECO:0000313" key="5">
    <source>
        <dbReference type="EMBL" id="MBB3113479.1"/>
    </source>
</evidence>